<comment type="subcellular location">
    <subcellularLocation>
        <location evidence="1">Cell membrane</location>
        <topology evidence="1">Multi-pass membrane protein</topology>
    </subcellularLocation>
</comment>
<evidence type="ECO:0000256" key="2">
    <source>
        <dbReference type="ARBA" id="ARBA00022475"/>
    </source>
</evidence>
<keyword evidence="2" id="KW-1003">Cell membrane</keyword>
<organism evidence="7">
    <name type="scientific">Desulfobacca acetoxidans</name>
    <dbReference type="NCBI Taxonomy" id="60893"/>
    <lineage>
        <taxon>Bacteria</taxon>
        <taxon>Pseudomonadati</taxon>
        <taxon>Thermodesulfobacteriota</taxon>
        <taxon>Desulfobaccia</taxon>
        <taxon>Desulfobaccales</taxon>
        <taxon>Desulfobaccaceae</taxon>
        <taxon>Desulfobacca</taxon>
    </lineage>
</organism>
<evidence type="ECO:0000256" key="3">
    <source>
        <dbReference type="ARBA" id="ARBA00022692"/>
    </source>
</evidence>
<evidence type="ECO:0000256" key="6">
    <source>
        <dbReference type="SAM" id="Phobius"/>
    </source>
</evidence>
<keyword evidence="5 6" id="KW-0472">Membrane</keyword>
<accession>A0A7C3SJV4</accession>
<feature type="transmembrane region" description="Helical" evidence="6">
    <location>
        <begin position="33"/>
        <end position="54"/>
    </location>
</feature>
<protein>
    <submittedName>
        <fullName evidence="7">ATP synthase subunit I</fullName>
    </submittedName>
</protein>
<dbReference type="EMBL" id="DTHB01000053">
    <property type="protein sequence ID" value="HGB15344.1"/>
    <property type="molecule type" value="Genomic_DNA"/>
</dbReference>
<feature type="transmembrane region" description="Helical" evidence="6">
    <location>
        <begin position="74"/>
        <end position="95"/>
    </location>
</feature>
<name>A0A7C3SJV4_9BACT</name>
<keyword evidence="4 6" id="KW-1133">Transmembrane helix</keyword>
<sequence>MELTSPRHLKAASWLILAVLVLAGYCWKGREFAVGVVAGGLVAIINFYLLHQALRGMLERAQGLPEREAGRAKAYFAVRQILRFFALLAIIYFLISSGWVNIFGLLLGLSTVVLTLVLAAVNEVIKLKKKEANPSHGTSYPVS</sequence>
<dbReference type="Pfam" id="PF03899">
    <property type="entry name" value="ATP-synt_I"/>
    <property type="match status" value="1"/>
</dbReference>
<evidence type="ECO:0000256" key="4">
    <source>
        <dbReference type="ARBA" id="ARBA00022989"/>
    </source>
</evidence>
<comment type="caution">
    <text evidence="7">The sequence shown here is derived from an EMBL/GenBank/DDBJ whole genome shotgun (WGS) entry which is preliminary data.</text>
</comment>
<proteinExistence type="predicted"/>
<evidence type="ECO:0000256" key="5">
    <source>
        <dbReference type="ARBA" id="ARBA00023136"/>
    </source>
</evidence>
<evidence type="ECO:0000313" key="7">
    <source>
        <dbReference type="EMBL" id="HGB15344.1"/>
    </source>
</evidence>
<reference evidence="7" key="1">
    <citation type="journal article" date="2020" name="mSystems">
        <title>Genome- and Community-Level Interaction Insights into Carbon Utilization and Element Cycling Functions of Hydrothermarchaeota in Hydrothermal Sediment.</title>
        <authorList>
            <person name="Zhou Z."/>
            <person name="Liu Y."/>
            <person name="Xu W."/>
            <person name="Pan J."/>
            <person name="Luo Z.H."/>
            <person name="Li M."/>
        </authorList>
    </citation>
    <scope>NUCLEOTIDE SEQUENCE [LARGE SCALE GENOMIC DNA]</scope>
    <source>
        <strain evidence="7">SpSt-776</strain>
    </source>
</reference>
<dbReference type="GO" id="GO:0005886">
    <property type="term" value="C:plasma membrane"/>
    <property type="evidence" value="ECO:0007669"/>
    <property type="project" value="UniProtKB-SubCell"/>
</dbReference>
<gene>
    <name evidence="7" type="ORF">ENV62_08935</name>
</gene>
<dbReference type="AlphaFoldDB" id="A0A7C3SJV4"/>
<evidence type="ECO:0000256" key="1">
    <source>
        <dbReference type="ARBA" id="ARBA00004651"/>
    </source>
</evidence>
<feature type="transmembrane region" description="Helical" evidence="6">
    <location>
        <begin position="101"/>
        <end position="121"/>
    </location>
</feature>
<keyword evidence="3 6" id="KW-0812">Transmembrane</keyword>
<dbReference type="InterPro" id="IPR005598">
    <property type="entry name" value="ATP_synth_I"/>
</dbReference>